<gene>
    <name evidence="4" type="ORF">CVLEPA_LOCUS5559</name>
</gene>
<dbReference type="InterPro" id="IPR036252">
    <property type="entry name" value="Proteasome_activ_sf"/>
</dbReference>
<feature type="domain" description="Proteasome activator PA28 C-terminal" evidence="3">
    <location>
        <begin position="2"/>
        <end position="132"/>
    </location>
</feature>
<keyword evidence="5" id="KW-1185">Reference proteome</keyword>
<sequence length="136" mass="16056">MDRLRAEITGLIDYCNILRLWVTLLLPKIEDGNNFGRSVQEETVNEVQNAECELALYLSQISNYFSSRAKIATKIIKNPHVQDYYRYIAEEDEKQFVNFRLMLVDIRNTYSSIHDLILKNIEKIKRPRNSNYGSMY</sequence>
<dbReference type="InterPro" id="IPR009077">
    <property type="entry name" value="Proteasome_activ_PA28"/>
</dbReference>
<organism evidence="4 5">
    <name type="scientific">Clavelina lepadiformis</name>
    <name type="common">Light-bulb sea squirt</name>
    <name type="synonym">Ascidia lepadiformis</name>
    <dbReference type="NCBI Taxonomy" id="159417"/>
    <lineage>
        <taxon>Eukaryota</taxon>
        <taxon>Metazoa</taxon>
        <taxon>Chordata</taxon>
        <taxon>Tunicata</taxon>
        <taxon>Ascidiacea</taxon>
        <taxon>Aplousobranchia</taxon>
        <taxon>Clavelinidae</taxon>
        <taxon>Clavelina</taxon>
    </lineage>
</organism>
<name>A0ABP0F8T7_CLALP</name>
<evidence type="ECO:0000256" key="2">
    <source>
        <dbReference type="ARBA" id="ARBA00022942"/>
    </source>
</evidence>
<dbReference type="SUPFAM" id="SSF47216">
    <property type="entry name" value="Proteasome activator"/>
    <property type="match status" value="1"/>
</dbReference>
<proteinExistence type="inferred from homology"/>
<dbReference type="InterPro" id="IPR003186">
    <property type="entry name" value="PA28_C"/>
</dbReference>
<dbReference type="PANTHER" id="PTHR10660">
    <property type="entry name" value="PROTEASOME REGULATOR PA28"/>
    <property type="match status" value="1"/>
</dbReference>
<dbReference type="Gene3D" id="1.20.120.180">
    <property type="entry name" value="Proteasome activator pa28, C-terminal domain"/>
    <property type="match status" value="1"/>
</dbReference>
<dbReference type="EMBL" id="CAWYQH010000024">
    <property type="protein sequence ID" value="CAK8676055.1"/>
    <property type="molecule type" value="Genomic_DNA"/>
</dbReference>
<accession>A0ABP0F8T7</accession>
<protein>
    <recommendedName>
        <fullName evidence="3">Proteasome activator PA28 C-terminal domain-containing protein</fullName>
    </recommendedName>
</protein>
<reference evidence="4 5" key="1">
    <citation type="submission" date="2024-02" db="EMBL/GenBank/DDBJ databases">
        <authorList>
            <person name="Daric V."/>
            <person name="Darras S."/>
        </authorList>
    </citation>
    <scope>NUCLEOTIDE SEQUENCE [LARGE SCALE GENOMIC DNA]</scope>
</reference>
<comment type="similarity">
    <text evidence="1">Belongs to the PA28 family.</text>
</comment>
<dbReference type="Pfam" id="PF02252">
    <property type="entry name" value="PA28_C"/>
    <property type="match status" value="1"/>
</dbReference>
<evidence type="ECO:0000313" key="4">
    <source>
        <dbReference type="EMBL" id="CAK8676055.1"/>
    </source>
</evidence>
<evidence type="ECO:0000256" key="1">
    <source>
        <dbReference type="ARBA" id="ARBA00005883"/>
    </source>
</evidence>
<comment type="caution">
    <text evidence="4">The sequence shown here is derived from an EMBL/GenBank/DDBJ whole genome shotgun (WGS) entry which is preliminary data.</text>
</comment>
<evidence type="ECO:0000313" key="5">
    <source>
        <dbReference type="Proteomes" id="UP001642483"/>
    </source>
</evidence>
<keyword evidence="2" id="KW-0647">Proteasome</keyword>
<dbReference type="PANTHER" id="PTHR10660:SF2">
    <property type="entry name" value="LD45860P"/>
    <property type="match status" value="1"/>
</dbReference>
<evidence type="ECO:0000259" key="3">
    <source>
        <dbReference type="Pfam" id="PF02252"/>
    </source>
</evidence>
<dbReference type="InterPro" id="IPR036997">
    <property type="entry name" value="PA28_C_sf"/>
</dbReference>
<dbReference type="Proteomes" id="UP001642483">
    <property type="component" value="Unassembled WGS sequence"/>
</dbReference>